<dbReference type="Proteomes" id="UP001642483">
    <property type="component" value="Unassembled WGS sequence"/>
</dbReference>
<gene>
    <name evidence="3" type="ORF">CVLEPA_LOCUS3998</name>
</gene>
<accession>A0ABP0F765</accession>
<name>A0ABP0F765_CLALP</name>
<comment type="caution">
    <text evidence="3">The sequence shown here is derived from an EMBL/GenBank/DDBJ whole genome shotgun (WGS) entry which is preliminary data.</text>
</comment>
<evidence type="ECO:0000256" key="2">
    <source>
        <dbReference type="SAM" id="SignalP"/>
    </source>
</evidence>
<feature type="region of interest" description="Disordered" evidence="1">
    <location>
        <begin position="152"/>
        <end position="203"/>
    </location>
</feature>
<proteinExistence type="predicted"/>
<evidence type="ECO:0008006" key="5">
    <source>
        <dbReference type="Google" id="ProtNLM"/>
    </source>
</evidence>
<feature type="non-terminal residue" evidence="3">
    <location>
        <position position="203"/>
    </location>
</feature>
<dbReference type="EMBL" id="CAWYQH010000013">
    <property type="protein sequence ID" value="CAK8674284.1"/>
    <property type="molecule type" value="Genomic_DNA"/>
</dbReference>
<feature type="signal peptide" evidence="2">
    <location>
        <begin position="1"/>
        <end position="20"/>
    </location>
</feature>
<keyword evidence="4" id="KW-1185">Reference proteome</keyword>
<feature type="compositionally biased region" description="Low complexity" evidence="1">
    <location>
        <begin position="156"/>
        <end position="203"/>
    </location>
</feature>
<evidence type="ECO:0000313" key="3">
    <source>
        <dbReference type="EMBL" id="CAK8674284.1"/>
    </source>
</evidence>
<organism evidence="3 4">
    <name type="scientific">Clavelina lepadiformis</name>
    <name type="common">Light-bulb sea squirt</name>
    <name type="synonym">Ascidia lepadiformis</name>
    <dbReference type="NCBI Taxonomy" id="159417"/>
    <lineage>
        <taxon>Eukaryota</taxon>
        <taxon>Metazoa</taxon>
        <taxon>Chordata</taxon>
        <taxon>Tunicata</taxon>
        <taxon>Ascidiacea</taxon>
        <taxon>Aplousobranchia</taxon>
        <taxon>Clavelinidae</taxon>
        <taxon>Clavelina</taxon>
    </lineage>
</organism>
<evidence type="ECO:0000256" key="1">
    <source>
        <dbReference type="SAM" id="MobiDB-lite"/>
    </source>
</evidence>
<keyword evidence="2" id="KW-0732">Signal</keyword>
<protein>
    <recommendedName>
        <fullName evidence="5">MAM domain-containing protein</fullName>
    </recommendedName>
</protein>
<evidence type="ECO:0000313" key="4">
    <source>
        <dbReference type="Proteomes" id="UP001642483"/>
    </source>
</evidence>
<sequence>MKMMLRLLLLILLFIPSILAQVDCGFESTTEPFCNYENVGWEQSSRGTPKEGSYFLAKYSYIPEATLTLKTNTSEDLELSFSFWHRTDELRFRVVQVSGSTEEEVWHAENRMTTGYLDVGGIKVKKDVKIKFIAAGNALVYLDDIKSVATTPIPNTSATTSMSTTSTTTPISTTSATTSATTPVSTTSASTPISTTSATTPIS</sequence>
<reference evidence="3 4" key="1">
    <citation type="submission" date="2024-02" db="EMBL/GenBank/DDBJ databases">
        <authorList>
            <person name="Daric V."/>
            <person name="Darras S."/>
        </authorList>
    </citation>
    <scope>NUCLEOTIDE SEQUENCE [LARGE SCALE GENOMIC DNA]</scope>
</reference>
<feature type="chain" id="PRO_5046142621" description="MAM domain-containing protein" evidence="2">
    <location>
        <begin position="21"/>
        <end position="203"/>
    </location>
</feature>